<dbReference type="EMBL" id="CP096983">
    <property type="protein sequence ID" value="URZ09741.1"/>
    <property type="molecule type" value="Genomic_DNA"/>
</dbReference>
<organism evidence="2 3">
    <name type="scientific">Clostridium felsineum</name>
    <dbReference type="NCBI Taxonomy" id="36839"/>
    <lineage>
        <taxon>Bacteria</taxon>
        <taxon>Bacillati</taxon>
        <taxon>Bacillota</taxon>
        <taxon>Clostridia</taxon>
        <taxon>Eubacteriales</taxon>
        <taxon>Clostridiaceae</taxon>
        <taxon>Clostridium</taxon>
    </lineage>
</organism>
<keyword evidence="1" id="KW-0233">DNA recombination</keyword>
<name>A0A1S8L827_9CLOT</name>
<evidence type="ECO:0000313" key="2">
    <source>
        <dbReference type="EMBL" id="URZ09741.1"/>
    </source>
</evidence>
<dbReference type="GO" id="GO:0003677">
    <property type="term" value="F:DNA binding"/>
    <property type="evidence" value="ECO:0007669"/>
    <property type="project" value="InterPro"/>
</dbReference>
<keyword evidence="3" id="KW-1185">Reference proteome</keyword>
<dbReference type="KEGG" id="crw:CROST_004340"/>
<gene>
    <name evidence="2" type="ORF">CROST_004340</name>
</gene>
<reference evidence="2 3" key="1">
    <citation type="submission" date="2022-04" db="EMBL/GenBank/DDBJ databases">
        <title>Genome sequence of C. roseum typestrain.</title>
        <authorList>
            <person name="Poehlein A."/>
            <person name="Schoch T."/>
            <person name="Duerre P."/>
            <person name="Daniel R."/>
        </authorList>
    </citation>
    <scope>NUCLEOTIDE SEQUENCE [LARGE SCALE GENOMIC DNA]</scope>
    <source>
        <strain evidence="2 3">DSM 7320</strain>
    </source>
</reference>
<dbReference type="Pfam" id="PF00589">
    <property type="entry name" value="Phage_integrase"/>
    <property type="match status" value="1"/>
</dbReference>
<evidence type="ECO:0000313" key="3">
    <source>
        <dbReference type="Proteomes" id="UP000190951"/>
    </source>
</evidence>
<evidence type="ECO:0000256" key="1">
    <source>
        <dbReference type="ARBA" id="ARBA00023172"/>
    </source>
</evidence>
<dbReference type="SUPFAM" id="SSF56349">
    <property type="entry name" value="DNA breaking-rejoining enzymes"/>
    <property type="match status" value="1"/>
</dbReference>
<dbReference type="GO" id="GO:0006310">
    <property type="term" value="P:DNA recombination"/>
    <property type="evidence" value="ECO:0007669"/>
    <property type="project" value="UniProtKB-KW"/>
</dbReference>
<proteinExistence type="predicted"/>
<dbReference type="PROSITE" id="PS51898">
    <property type="entry name" value="TYR_RECOMBINASE"/>
    <property type="match status" value="1"/>
</dbReference>
<protein>
    <submittedName>
        <fullName evidence="2">Uncharacterized protein</fullName>
    </submittedName>
</protein>
<sequence>MGSIKEQMFHVIDNNFSPSQDKRNDKFDNNMEKEKVYRFSERNNLRQIVMELAQYCKVIYDVKQVKDITYGRVRNFMKDKANTCNQNTLDNISSRLSKIGKLVNQTYKSCDVDWSFIKVRSMVGEEKSRDISMNREDFNKLISYAKESNLTSRAILGVEFAGAFGLRVSEVCKLEVRDIDLNNMSLHIIFIKVRVD</sequence>
<dbReference type="STRING" id="84029.CROST_17710"/>
<dbReference type="Gene3D" id="1.10.443.10">
    <property type="entry name" value="Intergrase catalytic core"/>
    <property type="match status" value="1"/>
</dbReference>
<accession>A0A1S8L827</accession>
<dbReference type="Proteomes" id="UP000190951">
    <property type="component" value="Chromosome"/>
</dbReference>
<dbReference type="AlphaFoldDB" id="A0A1S8L827"/>
<dbReference type="InterPro" id="IPR013762">
    <property type="entry name" value="Integrase-like_cat_sf"/>
</dbReference>
<dbReference type="RefSeq" id="WP_077850570.1">
    <property type="nucleotide sequence ID" value="NZ_CP096983.1"/>
</dbReference>
<dbReference type="GO" id="GO:0015074">
    <property type="term" value="P:DNA integration"/>
    <property type="evidence" value="ECO:0007669"/>
    <property type="project" value="InterPro"/>
</dbReference>
<dbReference type="InterPro" id="IPR011010">
    <property type="entry name" value="DNA_brk_join_enz"/>
</dbReference>
<dbReference type="InterPro" id="IPR002104">
    <property type="entry name" value="Integrase_catalytic"/>
</dbReference>